<sequence>MAKGPRVTAKQLASMGIKEKGKAGVPVPIEDTAGLAEQVRVLKEEMKALKREVKALWEAKGGLQVEINKLKLKRVAK</sequence>
<feature type="coiled-coil region" evidence="1">
    <location>
        <begin position="32"/>
        <end position="59"/>
    </location>
</feature>
<organism evidence="2">
    <name type="scientific">marine sediment metagenome</name>
    <dbReference type="NCBI Taxonomy" id="412755"/>
    <lineage>
        <taxon>unclassified sequences</taxon>
        <taxon>metagenomes</taxon>
        <taxon>ecological metagenomes</taxon>
    </lineage>
</organism>
<accession>A0A0F9HDZ3</accession>
<reference evidence="2" key="1">
    <citation type="journal article" date="2015" name="Nature">
        <title>Complex archaea that bridge the gap between prokaryotes and eukaryotes.</title>
        <authorList>
            <person name="Spang A."/>
            <person name="Saw J.H."/>
            <person name="Jorgensen S.L."/>
            <person name="Zaremba-Niedzwiedzka K."/>
            <person name="Martijn J."/>
            <person name="Lind A.E."/>
            <person name="van Eijk R."/>
            <person name="Schleper C."/>
            <person name="Guy L."/>
            <person name="Ettema T.J."/>
        </authorList>
    </citation>
    <scope>NUCLEOTIDE SEQUENCE</scope>
</reference>
<comment type="caution">
    <text evidence="2">The sequence shown here is derived from an EMBL/GenBank/DDBJ whole genome shotgun (WGS) entry which is preliminary data.</text>
</comment>
<dbReference type="AlphaFoldDB" id="A0A0F9HDZ3"/>
<name>A0A0F9HDZ3_9ZZZZ</name>
<proteinExistence type="predicted"/>
<protein>
    <submittedName>
        <fullName evidence="2">Uncharacterized protein</fullName>
    </submittedName>
</protein>
<evidence type="ECO:0000313" key="2">
    <source>
        <dbReference type="EMBL" id="KKL73307.1"/>
    </source>
</evidence>
<evidence type="ECO:0000256" key="1">
    <source>
        <dbReference type="SAM" id="Coils"/>
    </source>
</evidence>
<keyword evidence="1" id="KW-0175">Coiled coil</keyword>
<dbReference type="EMBL" id="LAZR01024999">
    <property type="protein sequence ID" value="KKL73307.1"/>
    <property type="molecule type" value="Genomic_DNA"/>
</dbReference>
<gene>
    <name evidence="2" type="ORF">LCGC14_2076220</name>
</gene>